<comment type="caution">
    <text evidence="7">The sequence shown here is derived from an EMBL/GenBank/DDBJ whole genome shotgun (WGS) entry which is preliminary data.</text>
</comment>
<keyword evidence="2 6" id="KW-0812">Transmembrane</keyword>
<keyword evidence="3 6" id="KW-1133">Transmembrane helix</keyword>
<protein>
    <recommendedName>
        <fullName evidence="9">Lysosomal-associated transmembrane protein 4B</fullName>
    </recommendedName>
</protein>
<organism evidence="7 8">
    <name type="scientific">Monodon monoceros</name>
    <name type="common">Narwhal</name>
    <name type="synonym">Ceratodon monodon</name>
    <dbReference type="NCBI Taxonomy" id="40151"/>
    <lineage>
        <taxon>Eukaryota</taxon>
        <taxon>Metazoa</taxon>
        <taxon>Chordata</taxon>
        <taxon>Craniata</taxon>
        <taxon>Vertebrata</taxon>
        <taxon>Euteleostomi</taxon>
        <taxon>Mammalia</taxon>
        <taxon>Eutheria</taxon>
        <taxon>Laurasiatheria</taxon>
        <taxon>Artiodactyla</taxon>
        <taxon>Whippomorpha</taxon>
        <taxon>Cetacea</taxon>
        <taxon>Odontoceti</taxon>
        <taxon>Monodontidae</taxon>
        <taxon>Monodon</taxon>
    </lineage>
</organism>
<evidence type="ECO:0008006" key="9">
    <source>
        <dbReference type="Google" id="ProtNLM"/>
    </source>
</evidence>
<dbReference type="GO" id="GO:0012505">
    <property type="term" value="C:endomembrane system"/>
    <property type="evidence" value="ECO:0007669"/>
    <property type="project" value="UniProtKB-SubCell"/>
</dbReference>
<evidence type="ECO:0000256" key="3">
    <source>
        <dbReference type="ARBA" id="ARBA00022989"/>
    </source>
</evidence>
<gene>
    <name evidence="7" type="ORF">EI555_016539</name>
</gene>
<dbReference type="PANTHER" id="PTHR12479">
    <property type="entry name" value="LYSOSOMAL-ASSOCIATED TRANSMEMBRANE PROTEIN"/>
    <property type="match status" value="1"/>
</dbReference>
<feature type="transmembrane region" description="Helical" evidence="6">
    <location>
        <begin position="149"/>
        <end position="174"/>
    </location>
</feature>
<dbReference type="AlphaFoldDB" id="A0A4U1FJ35"/>
<dbReference type="PANTHER" id="PTHR12479:SF6">
    <property type="entry name" value="LYSOSOMAL-ASSOCIATED TRANSMEMBRANE PROTEIN 4B"/>
    <property type="match status" value="1"/>
</dbReference>
<keyword evidence="4 6" id="KW-0472">Membrane</keyword>
<evidence type="ECO:0000256" key="1">
    <source>
        <dbReference type="ARBA" id="ARBA00004127"/>
    </source>
</evidence>
<evidence type="ECO:0000256" key="2">
    <source>
        <dbReference type="ARBA" id="ARBA00022692"/>
    </source>
</evidence>
<feature type="compositionally biased region" description="Low complexity" evidence="5">
    <location>
        <begin position="1"/>
        <end position="12"/>
    </location>
</feature>
<evidence type="ECO:0000313" key="8">
    <source>
        <dbReference type="Proteomes" id="UP000308365"/>
    </source>
</evidence>
<dbReference type="GO" id="GO:0005765">
    <property type="term" value="C:lysosomal membrane"/>
    <property type="evidence" value="ECO:0007669"/>
    <property type="project" value="TreeGrafter"/>
</dbReference>
<feature type="region of interest" description="Disordered" evidence="5">
    <location>
        <begin position="1"/>
        <end position="40"/>
    </location>
</feature>
<comment type="subcellular location">
    <subcellularLocation>
        <location evidence="1">Endomembrane system</location>
        <topology evidence="1">Multi-pass membrane protein</topology>
    </subcellularLocation>
</comment>
<evidence type="ECO:0000313" key="7">
    <source>
        <dbReference type="EMBL" id="TKC49607.1"/>
    </source>
</evidence>
<proteinExistence type="predicted"/>
<evidence type="ECO:0000256" key="6">
    <source>
        <dbReference type="SAM" id="Phobius"/>
    </source>
</evidence>
<sequence>ATARISPGSRGARAGGQRAGLGAQAGVAEEPAAATRRTRSNAAEAPANLGACSHCCASGLSDEDGGPLDAVLLPQLLPVLTCLHRLHPAWRLVPDHQCRDQYHFSSFELGGDFEFMDVASMCTAIAISLLMILICAVATYGGYRQHVAWIIPFSCYQVFDFSLNTLVAVIVLVYPDSIQEYIRQLPPDFLYEDDSMSGYLISCVWNCYRFISGRNSSDVLASVTSNDTTVLCTPVRRCHCEWHRQGAATTLCVCLSLE</sequence>
<feature type="non-terminal residue" evidence="7">
    <location>
        <position position="1"/>
    </location>
</feature>
<evidence type="ECO:0000256" key="5">
    <source>
        <dbReference type="SAM" id="MobiDB-lite"/>
    </source>
</evidence>
<dbReference type="InterPro" id="IPR051115">
    <property type="entry name" value="LAPTM_transporter"/>
</dbReference>
<accession>A0A4U1FJ35</accession>
<evidence type="ECO:0000256" key="4">
    <source>
        <dbReference type="ARBA" id="ARBA00023136"/>
    </source>
</evidence>
<feature type="non-terminal residue" evidence="7">
    <location>
        <position position="258"/>
    </location>
</feature>
<feature type="compositionally biased region" description="Low complexity" evidence="5">
    <location>
        <begin position="20"/>
        <end position="40"/>
    </location>
</feature>
<dbReference type="Proteomes" id="UP000308365">
    <property type="component" value="Unassembled WGS sequence"/>
</dbReference>
<dbReference type="EMBL" id="RWIC01000115">
    <property type="protein sequence ID" value="TKC49607.1"/>
    <property type="molecule type" value="Genomic_DNA"/>
</dbReference>
<name>A0A4U1FJ35_MONMO</name>
<feature type="transmembrane region" description="Helical" evidence="6">
    <location>
        <begin position="118"/>
        <end position="143"/>
    </location>
</feature>
<reference evidence="8" key="1">
    <citation type="journal article" date="2019" name="IScience">
        <title>Narwhal Genome Reveals Long-Term Low Genetic Diversity despite Current Large Abundance Size.</title>
        <authorList>
            <person name="Westbury M.V."/>
            <person name="Petersen B."/>
            <person name="Garde E."/>
            <person name="Heide-Jorgensen M.P."/>
            <person name="Lorenzen E.D."/>
        </authorList>
    </citation>
    <scope>NUCLEOTIDE SEQUENCE [LARGE SCALE GENOMIC DNA]</scope>
</reference>